<dbReference type="AlphaFoldDB" id="K9XR56"/>
<reference evidence="3" key="1">
    <citation type="journal article" date="2013" name="Proc. Natl. Acad. Sci. U.S.A.">
        <title>Improving the coverage of the cyanobacterial phylum using diversity-driven genome sequencing.</title>
        <authorList>
            <person name="Shih P.M."/>
            <person name="Wu D."/>
            <person name="Latifi A."/>
            <person name="Axen S.D."/>
            <person name="Fewer D.P."/>
            <person name="Talla E."/>
            <person name="Calteau A."/>
            <person name="Cai F."/>
            <person name="Tandeau de Marsac N."/>
            <person name="Rippka R."/>
            <person name="Herdman M."/>
            <person name="Sivonen K."/>
            <person name="Coursin T."/>
            <person name="Laurent T."/>
            <person name="Goodwin L."/>
            <person name="Nolan M."/>
            <person name="Davenport K.W."/>
            <person name="Han C.S."/>
            <person name="Rubin E.M."/>
            <person name="Eisen J.A."/>
            <person name="Woyke T."/>
            <person name="Gugger M."/>
            <person name="Kerfeld C.A."/>
        </authorList>
    </citation>
    <scope>NUCLEOTIDE SEQUENCE [LARGE SCALE GENOMIC DNA]</scope>
    <source>
        <strain evidence="3">ATCC 29371 / PCC 7437</strain>
    </source>
</reference>
<name>K9XR56_STAC7</name>
<dbReference type="EMBL" id="CP003653">
    <property type="protein sequence ID" value="AFZ35085.1"/>
    <property type="molecule type" value="Genomic_DNA"/>
</dbReference>
<protein>
    <recommendedName>
        <fullName evidence="1">DUF2281 domain-containing protein</fullName>
    </recommendedName>
</protein>
<dbReference type="STRING" id="111780.Sta7437_1518"/>
<dbReference type="KEGG" id="scs:Sta7437_1518"/>
<evidence type="ECO:0000259" key="1">
    <source>
        <dbReference type="Pfam" id="PF10047"/>
    </source>
</evidence>
<dbReference type="OrthoDB" id="9800503at2"/>
<feature type="domain" description="DUF2281" evidence="1">
    <location>
        <begin position="7"/>
        <end position="82"/>
    </location>
</feature>
<dbReference type="HOGENOM" id="CLU_163140_9_0_3"/>
<sequence>MTNIREELNRKLNNLSPEQLNSVCEFVEFLEYKQQPVKTEKPITNEDIDKIVESYRQQNKPLPIGLAKGEFLVPDDFNDPLPDEILDLFEPK</sequence>
<dbReference type="PATRIC" id="fig|111780.3.peg.1582"/>
<dbReference type="Proteomes" id="UP000010473">
    <property type="component" value="Chromosome"/>
</dbReference>
<proteinExistence type="predicted"/>
<gene>
    <name evidence="2" type="ordered locus">Sta7437_1518</name>
</gene>
<dbReference type="eggNOG" id="ENOG502ZNIT">
    <property type="taxonomic scope" value="Bacteria"/>
</dbReference>
<evidence type="ECO:0000313" key="3">
    <source>
        <dbReference type="Proteomes" id="UP000010473"/>
    </source>
</evidence>
<dbReference type="RefSeq" id="WP_015192756.1">
    <property type="nucleotide sequence ID" value="NC_019748.1"/>
</dbReference>
<keyword evidence="3" id="KW-1185">Reference proteome</keyword>
<dbReference type="Pfam" id="PF10047">
    <property type="entry name" value="DUF2281"/>
    <property type="match status" value="1"/>
</dbReference>
<organism evidence="2 3">
    <name type="scientific">Stanieria cyanosphaera (strain ATCC 29371 / PCC 7437)</name>
    <dbReference type="NCBI Taxonomy" id="111780"/>
    <lineage>
        <taxon>Bacteria</taxon>
        <taxon>Bacillati</taxon>
        <taxon>Cyanobacteriota</taxon>
        <taxon>Cyanophyceae</taxon>
        <taxon>Pleurocapsales</taxon>
        <taxon>Dermocarpellaceae</taxon>
        <taxon>Stanieria</taxon>
    </lineage>
</organism>
<accession>K9XR56</accession>
<dbReference type="InterPro" id="IPR018739">
    <property type="entry name" value="DUF2281"/>
</dbReference>
<evidence type="ECO:0000313" key="2">
    <source>
        <dbReference type="EMBL" id="AFZ35085.1"/>
    </source>
</evidence>